<keyword evidence="1" id="KW-0472">Membrane</keyword>
<dbReference type="HOGENOM" id="CLU_003000_0_0_1"/>
<keyword evidence="1" id="KW-1133">Transmembrane helix</keyword>
<dbReference type="AlphaFoldDB" id="A0A074W633"/>
<name>A0A074W633_AURM1</name>
<accession>A0A074W633</accession>
<evidence type="ECO:0000313" key="2">
    <source>
        <dbReference type="EMBL" id="KEQ67044.1"/>
    </source>
</evidence>
<feature type="transmembrane region" description="Helical" evidence="1">
    <location>
        <begin position="73"/>
        <end position="95"/>
    </location>
</feature>
<organism evidence="2 3">
    <name type="scientific">Aureobasidium melanogenum (strain CBS 110374)</name>
    <name type="common">Aureobasidium pullulans var. melanogenum</name>
    <dbReference type="NCBI Taxonomy" id="1043003"/>
    <lineage>
        <taxon>Eukaryota</taxon>
        <taxon>Fungi</taxon>
        <taxon>Dikarya</taxon>
        <taxon>Ascomycota</taxon>
        <taxon>Pezizomycotina</taxon>
        <taxon>Dothideomycetes</taxon>
        <taxon>Dothideomycetidae</taxon>
        <taxon>Dothideales</taxon>
        <taxon>Saccotheciaceae</taxon>
        <taxon>Aureobasidium</taxon>
    </lineage>
</organism>
<dbReference type="PANTHER" id="PTHR37544:SF1">
    <property type="entry name" value="PHOSPHORIBOSYLAMINOIMIDAZOLE-SUCCINOCARBOXAMIDE SYNTHASE"/>
    <property type="match status" value="1"/>
</dbReference>
<keyword evidence="1" id="KW-0812">Transmembrane</keyword>
<protein>
    <submittedName>
        <fullName evidence="2">Uncharacterized protein</fullName>
    </submittedName>
</protein>
<dbReference type="PANTHER" id="PTHR37544">
    <property type="entry name" value="SPRAY-RELATED"/>
    <property type="match status" value="1"/>
</dbReference>
<evidence type="ECO:0000256" key="1">
    <source>
        <dbReference type="SAM" id="Phobius"/>
    </source>
</evidence>
<proteinExistence type="predicted"/>
<feature type="transmembrane region" description="Helical" evidence="1">
    <location>
        <begin position="177"/>
        <end position="200"/>
    </location>
</feature>
<feature type="transmembrane region" description="Helical" evidence="1">
    <location>
        <begin position="107"/>
        <end position="129"/>
    </location>
</feature>
<dbReference type="Pfam" id="PF11915">
    <property type="entry name" value="DUF3433"/>
    <property type="match status" value="2"/>
</dbReference>
<dbReference type="RefSeq" id="XP_040884067.1">
    <property type="nucleotide sequence ID" value="XM_041023945.1"/>
</dbReference>
<dbReference type="InterPro" id="IPR021840">
    <property type="entry name" value="DUF3433"/>
</dbReference>
<feature type="transmembrane region" description="Helical" evidence="1">
    <location>
        <begin position="537"/>
        <end position="556"/>
    </location>
</feature>
<dbReference type="STRING" id="1043003.A0A074W633"/>
<feature type="transmembrane region" description="Helical" evidence="1">
    <location>
        <begin position="682"/>
        <end position="699"/>
    </location>
</feature>
<evidence type="ECO:0000313" key="3">
    <source>
        <dbReference type="Proteomes" id="UP000030672"/>
    </source>
</evidence>
<gene>
    <name evidence="2" type="ORF">M437DRAFT_61497</name>
</gene>
<dbReference type="Proteomes" id="UP000030672">
    <property type="component" value="Unassembled WGS sequence"/>
</dbReference>
<reference evidence="2 3" key="1">
    <citation type="journal article" date="2014" name="BMC Genomics">
        <title>Genome sequencing of four Aureobasidium pullulans varieties: biotechnological potential, stress tolerance, and description of new species.</title>
        <authorList>
            <person name="Gostin Ar C."/>
            <person name="Ohm R.A."/>
            <person name="Kogej T."/>
            <person name="Sonjak S."/>
            <person name="Turk M."/>
            <person name="Zajc J."/>
            <person name="Zalar P."/>
            <person name="Grube M."/>
            <person name="Sun H."/>
            <person name="Han J."/>
            <person name="Sharma A."/>
            <person name="Chiniquy J."/>
            <person name="Ngan C.Y."/>
            <person name="Lipzen A."/>
            <person name="Barry K."/>
            <person name="Grigoriev I.V."/>
            <person name="Gunde-Cimerman N."/>
        </authorList>
    </citation>
    <scope>NUCLEOTIDE SEQUENCE [LARGE SCALE GENOMIC DNA]</scope>
    <source>
        <strain evidence="2 3">CBS 110374</strain>
    </source>
</reference>
<feature type="transmembrane region" description="Helical" evidence="1">
    <location>
        <begin position="752"/>
        <end position="775"/>
    </location>
</feature>
<dbReference type="EMBL" id="KL584824">
    <property type="protein sequence ID" value="KEQ67044.1"/>
    <property type="molecule type" value="Genomic_DNA"/>
</dbReference>
<feature type="transmembrane region" description="Helical" evidence="1">
    <location>
        <begin position="643"/>
        <end position="662"/>
    </location>
</feature>
<dbReference type="GeneID" id="63917318"/>
<keyword evidence="3" id="KW-1185">Reference proteome</keyword>
<sequence>MASHSATTSLSPADEITIDSCHNLVSSDASEFNDHASSVAKGHEISVHQLAEDEDSNHRPVHHVPWALRRKHLLCLMVMLVSMIIALEVTQYFSIRNQGLATTTQQIHYLWTYGPTAVFSVLAVFWGALEYQTKITMPWKLMAGSPRTAKDTLLLDYISPNPIVVLWKSMRAKHWPVLVSVFGSQLIILVTIISTGLFVLESTIVQQKEVPMTVRRFDDTNFDASLVDALPVLAVSSIMSGNISVAYPSHTNEFIAIEPFAPVRNISGSELSKAANVNVFLAGLDCHLGHVANVTMLAEDDNWQLVANLSDSICTTNVVNLGARYDSGNATIDGTWKTVGAASLQSCQESGSVGSGSLVLTFAQAIKPKKKPPAFYEKGKTEQLPMGSFEFNATVLFCTPTNNMEQALVTTNSSEAILDVADGHTGSMLNLSSWDMALAFNNSVSSATRSFTNRDDLDLAAGMAPYDTYFKILQAISPGDTADYLNPNLLEADSRRLFTAVWAQIANQHLLSNTTQVDVGTYRVNQLRLLLRPVTSYIMEAGMVALLICALVMLFIRPIVPDLEGLPSPGRIAAILARSKDLLSTFKHTGVQSKQHMEHLILQHRYTMDSQLDGNTVTIKELRSFPTSALPSRSIKWWRPMALSVWMQVLLLLLPLAVVSSLEITYHISVKHQGLSDVTDRGYLHYTWTVIPALILTIIKTLGQSLAFSIEILDPYLVLKAGSGTAKQTLFHDYLYQTSLSRCLSSVRFGRWAVLSVSISTLLSPFLTIVVSGLFEGQPVAQYQRLKTDAVDHLTNFDNISYQNCEEYGWEQATLNAANLLIQQAIPFPEGTFDDYIYPLMTAVPQNTSTTGVFNASSMFAITPGYHPHTVCEALDPSEFQYTLRNDGSNDGTYLPNGEPYYYFLNFTHPAFTGCDCSSPQYTSTYCTTSDLLSLGVKLDPNTTVFQETMDVAYAIPLGWMKSKGWPNSSALAHSNRQCPNITMIYGDWDPQSNTSVNLGGVVCYYNMEEAHLNISYALPQQTVTAISSMNSSLVQADPSCWPFSLYSINDYLANNGTSSFDGLFMTALNRSDEKTLSTPGNADALAGRVSKIYDTFLAQYFSLNLRNTNFTTEVSHVPLTLVDNSRQRLFQSRVSTSILEGLLGIIWVCTVIALVLFDSKELLPKDPCSIAAQASLFADSDFIDMIPPGAECLSDKELAETTPFKDHLFSLGWWEKEGEAEKTFGIDIGQAVSMGQGDTRWTWIKRLLGV</sequence>